<dbReference type="AlphaFoldDB" id="A0A9N9U4L9"/>
<dbReference type="PANTHER" id="PTHR13593:SF146">
    <property type="entry name" value="PLC-LIKE PHOSPHODIESTERASE"/>
    <property type="match status" value="1"/>
</dbReference>
<dbReference type="Gene3D" id="3.20.20.190">
    <property type="entry name" value="Phosphatidylinositol (PI) phosphodiesterase"/>
    <property type="match status" value="1"/>
</dbReference>
<dbReference type="SUPFAM" id="SSF51695">
    <property type="entry name" value="PLC-like phosphodiesterases"/>
    <property type="match status" value="1"/>
</dbReference>
<accession>A0A9N9U4L9</accession>
<dbReference type="Pfam" id="PF26146">
    <property type="entry name" value="PI-PLC_X"/>
    <property type="match status" value="1"/>
</dbReference>
<evidence type="ECO:0000313" key="2">
    <source>
        <dbReference type="EMBL" id="CAG9973907.1"/>
    </source>
</evidence>
<dbReference type="OrthoDB" id="7984201at2759"/>
<keyword evidence="1" id="KW-0732">Signal</keyword>
<sequence length="291" mass="32243">MMMLLFYGLVALAAGVCAQSTCNGYEALCDRKYSSITFAAAHNAAFVGRGPFHNQYQYPEVAMSSGIRYFTTQVHIQDGQIRQCHTDCAFLNVGAFSEIVTSIKTWLDANPREVVTLLIGNGDDAIQIEEFKPHFEASGAQDIAFIPGTKLGLDDWPTLGEMIDSGKRLVVFMDYYSDTSKVPYILPQFDYYVETPFSPTDDNFFNCDVDRPSKDTPADGRMVFANHNLNEEIAGILIPDQLRASQTNSQGNIRQQTEICVSNYGRNPNVVLLDFVSEGEVIAAQKTLNGL</sequence>
<dbReference type="InterPro" id="IPR017946">
    <property type="entry name" value="PLC-like_Pdiesterase_TIM-brl"/>
</dbReference>
<evidence type="ECO:0008006" key="4">
    <source>
        <dbReference type="Google" id="ProtNLM"/>
    </source>
</evidence>
<reference evidence="2" key="1">
    <citation type="submission" date="2021-10" db="EMBL/GenBank/DDBJ databases">
        <authorList>
            <person name="Piombo E."/>
        </authorList>
    </citation>
    <scope>NUCLEOTIDE SEQUENCE</scope>
</reference>
<protein>
    <recommendedName>
        <fullName evidence="4">PLC-like phosphodiesterase</fullName>
    </recommendedName>
</protein>
<dbReference type="GO" id="GO:0008081">
    <property type="term" value="F:phosphoric diester hydrolase activity"/>
    <property type="evidence" value="ECO:0007669"/>
    <property type="project" value="InterPro"/>
</dbReference>
<organism evidence="2 3">
    <name type="scientific">Clonostachys byssicola</name>
    <dbReference type="NCBI Taxonomy" id="160290"/>
    <lineage>
        <taxon>Eukaryota</taxon>
        <taxon>Fungi</taxon>
        <taxon>Dikarya</taxon>
        <taxon>Ascomycota</taxon>
        <taxon>Pezizomycotina</taxon>
        <taxon>Sordariomycetes</taxon>
        <taxon>Hypocreomycetidae</taxon>
        <taxon>Hypocreales</taxon>
        <taxon>Bionectriaceae</taxon>
        <taxon>Clonostachys</taxon>
    </lineage>
</organism>
<gene>
    <name evidence="2" type="ORF">CBYS24578_00011636</name>
</gene>
<dbReference type="EMBL" id="CABFNO020001247">
    <property type="protein sequence ID" value="CAG9973907.1"/>
    <property type="molecule type" value="Genomic_DNA"/>
</dbReference>
<proteinExistence type="predicted"/>
<feature type="signal peptide" evidence="1">
    <location>
        <begin position="1"/>
        <end position="18"/>
    </location>
</feature>
<dbReference type="PANTHER" id="PTHR13593">
    <property type="match status" value="1"/>
</dbReference>
<comment type="caution">
    <text evidence="2">The sequence shown here is derived from an EMBL/GenBank/DDBJ whole genome shotgun (WGS) entry which is preliminary data.</text>
</comment>
<evidence type="ECO:0000313" key="3">
    <source>
        <dbReference type="Proteomes" id="UP000754883"/>
    </source>
</evidence>
<evidence type="ECO:0000256" key="1">
    <source>
        <dbReference type="SAM" id="SignalP"/>
    </source>
</evidence>
<dbReference type="Proteomes" id="UP000754883">
    <property type="component" value="Unassembled WGS sequence"/>
</dbReference>
<dbReference type="GO" id="GO:0006629">
    <property type="term" value="P:lipid metabolic process"/>
    <property type="evidence" value="ECO:0007669"/>
    <property type="project" value="InterPro"/>
</dbReference>
<dbReference type="InterPro" id="IPR051057">
    <property type="entry name" value="PI-PLC_domain"/>
</dbReference>
<keyword evidence="3" id="KW-1185">Reference proteome</keyword>
<name>A0A9N9U4L9_9HYPO</name>
<feature type="chain" id="PRO_5040386235" description="PLC-like phosphodiesterase" evidence="1">
    <location>
        <begin position="19"/>
        <end position="291"/>
    </location>
</feature>